<dbReference type="OrthoDB" id="9816380at2"/>
<feature type="compositionally biased region" description="Pro residues" evidence="1">
    <location>
        <begin position="1117"/>
        <end position="1127"/>
    </location>
</feature>
<dbReference type="HOGENOM" id="CLU_003996_0_0_5"/>
<accession>Q1QJT2</accession>
<feature type="domain" description="AsmA" evidence="2">
    <location>
        <begin position="10"/>
        <end position="178"/>
    </location>
</feature>
<sequence length="1275" mass="132670">MQTTLLGLAITFIVALIAALIGPYFIDWNRFRPQFEAEAARVIGAPVRVDGGLDARLLPSPSLQLRSVVVGGPNDSGKVRADNLAVEFSLGSLMRGEWRATELTINGVALDLGLDSGGRIDWPLSSRSLDVASFSIDRLNLTGRVALHDAASRSTLELNDVAFSGDVRSSGASVRGDGNFELSGTRYPFRISSGQAGDGDASRVHVAIDPGTRAAFIDLDGILSFDERAPHFDGALTLAGAAEADGKNFSSDPSQRPWRVSAKVKADPKGARLEQVEASYGAGDAALRLAGVGDVRFGASPRIHAELFARQLDADRLLGKDRDTPATMFPALQSYLTKIPQPWLAAEIGISVDQIMLGGRPIQNFGADLRGDAASWAISRLEFQAPGATRVAVNGQIAQPGPSAHFDGVLDVESSDPDAFVGWLQARSDIVHQSQKPLRLRGNLTVDSSQVAFDQLKADIEGGSVEGRLAFVNSTAENGARAEAELRANRLDLDAAAGLVRAIAGPQGGWPNEGQLSLNVDSAMSAGQELRPFIAKLAYGPKTISLEQLKIGSPGGFMMEGSGAFDRVDATGQLSLNATSDSVAQMTSLIAPVAPTVAARLDAMPAAAGAARLHLALNVDKSPADKNKADASAKLDVDLPQLKGTLSLAAVPSLEAVRTADLDALAQSEATLRTKLTAERGGALPALLGLDRVIAVRDRSVLEGTATGVWHAPIRLNARMSGADLDAEIKATLEPWSSDRKADLHLAVRRVDLGPLLHLKPSDSRARNVSLSSHVALAGSKLIVNDLDGMAAGARMRGRVAVNFGNENLVEGEIGIDTLDLASAFGLAVGAAGHDTAEPLGVGLPEGWRGQLTFEALRGVLPGGIELRPVSGIVKADGHSLTFDAMKGKIGDGDATARLDIRQAADGVALNAKVQLTNVDGSALHYGSLAMPSGHASAQMTFASQGRSASALAGALSGDGLVTLEHARIAGLDPHMFNAAIDAGDGGASDDAKLQQIVERSLSVNPFAVASAQIPFIVRDGRLHVSATALEGDGAQAIVSGGYDIAADQVDIRASLASTSAGSANNRPEVQIFAVGPPDAIHRTIDVAALSSWLAVRAIDRETRRLDSIEQRMASPPALPPAIPPPATTSLPAEPSEVSAAPLATDEAPVANAPVPKRDPRWSPAKPGMAIPSPAMASLPAEPSEVSAAPPTTNDPPVANVPVPKRDPRRSRAKPRMAVTPGPATTPQASNAPTPPSAAPLPAPVEIRPAPIPKPLHPRQPLVQRPPASTARPAL</sequence>
<dbReference type="Pfam" id="PF05170">
    <property type="entry name" value="AsmA"/>
    <property type="match status" value="1"/>
</dbReference>
<dbReference type="eggNOG" id="COG2982">
    <property type="taxonomic scope" value="Bacteria"/>
</dbReference>
<dbReference type="AlphaFoldDB" id="Q1QJT2"/>
<dbReference type="STRING" id="323097.Nham_2736"/>
<dbReference type="InterPro" id="IPR052894">
    <property type="entry name" value="AsmA-related"/>
</dbReference>
<feature type="compositionally biased region" description="Low complexity" evidence="1">
    <location>
        <begin position="1177"/>
        <end position="1191"/>
    </location>
</feature>
<proteinExistence type="predicted"/>
<name>Q1QJT2_NITHX</name>
<keyword evidence="4" id="KW-1185">Reference proteome</keyword>
<reference evidence="3 4" key="1">
    <citation type="submission" date="2006-03" db="EMBL/GenBank/DDBJ databases">
        <title>Complete sequence of chromosome of Nitrobacter hamburgensis X14.</title>
        <authorList>
            <consortium name="US DOE Joint Genome Institute"/>
            <person name="Copeland A."/>
            <person name="Lucas S."/>
            <person name="Lapidus A."/>
            <person name="Barry K."/>
            <person name="Detter J.C."/>
            <person name="Glavina del Rio T."/>
            <person name="Hammon N."/>
            <person name="Israni S."/>
            <person name="Dalin E."/>
            <person name="Tice H."/>
            <person name="Pitluck S."/>
            <person name="Chain P."/>
            <person name="Malfatti S."/>
            <person name="Shin M."/>
            <person name="Vergez L."/>
            <person name="Schmutz J."/>
            <person name="Larimer F."/>
            <person name="Land M."/>
            <person name="Hauser L."/>
            <person name="Kyrpides N."/>
            <person name="Ivanova N."/>
            <person name="Ward B."/>
            <person name="Arp D."/>
            <person name="Klotz M."/>
            <person name="Stein L."/>
            <person name="O'Mullan G."/>
            <person name="Starkenburg S."/>
            <person name="Sayavedra L."/>
            <person name="Poret-Peterson A.T."/>
            <person name="Gentry M.E."/>
            <person name="Bruce D."/>
            <person name="Richardson P."/>
        </authorList>
    </citation>
    <scope>NUCLEOTIDE SEQUENCE [LARGE SCALE GENOMIC DNA]</scope>
    <source>
        <strain evidence="4">DSM 10229 / NCIMB 13809 / X14</strain>
    </source>
</reference>
<dbReference type="RefSeq" id="WP_011511181.1">
    <property type="nucleotide sequence ID" value="NC_007964.1"/>
</dbReference>
<evidence type="ECO:0000313" key="4">
    <source>
        <dbReference type="Proteomes" id="UP000001953"/>
    </source>
</evidence>
<dbReference type="InterPro" id="IPR007844">
    <property type="entry name" value="AsmA"/>
</dbReference>
<protein>
    <recommendedName>
        <fullName evidence="2">AsmA domain-containing protein</fullName>
    </recommendedName>
</protein>
<dbReference type="GO" id="GO:0090313">
    <property type="term" value="P:regulation of protein targeting to membrane"/>
    <property type="evidence" value="ECO:0007669"/>
    <property type="project" value="TreeGrafter"/>
</dbReference>
<feature type="compositionally biased region" description="Low complexity" evidence="1">
    <location>
        <begin position="1223"/>
        <end position="1232"/>
    </location>
</feature>
<feature type="region of interest" description="Disordered" evidence="1">
    <location>
        <begin position="1114"/>
        <end position="1275"/>
    </location>
</feature>
<dbReference type="EMBL" id="CP000319">
    <property type="protein sequence ID" value="ABE63515.1"/>
    <property type="molecule type" value="Genomic_DNA"/>
</dbReference>
<dbReference type="InterPro" id="IPR017023">
    <property type="entry name" value="UCP034039"/>
</dbReference>
<dbReference type="PANTHER" id="PTHR30441">
    <property type="entry name" value="DUF748 DOMAIN-CONTAINING PROTEIN"/>
    <property type="match status" value="1"/>
</dbReference>
<dbReference type="KEGG" id="nha:Nham_2736"/>
<feature type="compositionally biased region" description="Pro residues" evidence="1">
    <location>
        <begin position="1233"/>
        <end position="1243"/>
    </location>
</feature>
<dbReference type="GO" id="GO:0005886">
    <property type="term" value="C:plasma membrane"/>
    <property type="evidence" value="ECO:0007669"/>
    <property type="project" value="TreeGrafter"/>
</dbReference>
<evidence type="ECO:0000313" key="3">
    <source>
        <dbReference type="EMBL" id="ABE63515.1"/>
    </source>
</evidence>
<organism evidence="3 4">
    <name type="scientific">Nitrobacter hamburgensis (strain DSM 10229 / NCIMB 13809 / X14)</name>
    <dbReference type="NCBI Taxonomy" id="323097"/>
    <lineage>
        <taxon>Bacteria</taxon>
        <taxon>Pseudomonadati</taxon>
        <taxon>Pseudomonadota</taxon>
        <taxon>Alphaproteobacteria</taxon>
        <taxon>Hyphomicrobiales</taxon>
        <taxon>Nitrobacteraceae</taxon>
        <taxon>Nitrobacter</taxon>
    </lineage>
</organism>
<dbReference type="Proteomes" id="UP000001953">
    <property type="component" value="Chromosome"/>
</dbReference>
<evidence type="ECO:0000259" key="2">
    <source>
        <dbReference type="Pfam" id="PF05170"/>
    </source>
</evidence>
<dbReference type="eggNOG" id="COG3266">
    <property type="taxonomic scope" value="Bacteria"/>
</dbReference>
<dbReference type="PANTHER" id="PTHR30441:SF4">
    <property type="entry name" value="PROTEIN ASMA"/>
    <property type="match status" value="1"/>
</dbReference>
<gene>
    <name evidence="3" type="ordered locus">Nham_2736</name>
</gene>
<dbReference type="PIRSF" id="PIRSF034039">
    <property type="entry name" value="UCP034039"/>
    <property type="match status" value="1"/>
</dbReference>
<evidence type="ECO:0000256" key="1">
    <source>
        <dbReference type="SAM" id="MobiDB-lite"/>
    </source>
</evidence>